<sequence>MNNHVHLVVDTNGSDISQIMKSLNVSYVMYFNRKYERCGHLFQDRFRSEVIDNDRYLLEVTRYIHLNPVRAKMVKDAAHYPWSSYSVYIGRDGNPRNLVDTSLVLKYFSDDDAKACRKYMEYVQRGTDGEPAGEQCPAILDFPDAEDETTKEPVNNLQVMSLIEAVANQYNVRASDLISKRTPHAEARNEAIKQVKRSFNFGMRDIGILFGGLSESSVSKILKR</sequence>
<name>A0A1M4XZ27_9FIRM</name>
<dbReference type="InterPro" id="IPR010921">
    <property type="entry name" value="Trp_repressor/repl_initiator"/>
</dbReference>
<dbReference type="STRING" id="1121429.SAMN02745133_01580"/>
<dbReference type="InterPro" id="IPR036515">
    <property type="entry name" value="Transposase_17_sf"/>
</dbReference>
<gene>
    <name evidence="2" type="ORF">SAMN02745133_01580</name>
</gene>
<dbReference type="AlphaFoldDB" id="A0A1M4XZ27"/>
<dbReference type="GO" id="GO:0043565">
    <property type="term" value="F:sequence-specific DNA binding"/>
    <property type="evidence" value="ECO:0007669"/>
    <property type="project" value="InterPro"/>
</dbReference>
<dbReference type="Gene3D" id="1.10.1750.10">
    <property type="match status" value="1"/>
</dbReference>
<proteinExistence type="predicted"/>
<keyword evidence="3" id="KW-1185">Reference proteome</keyword>
<dbReference type="InterPro" id="IPR002686">
    <property type="entry name" value="Transposase_17"/>
</dbReference>
<dbReference type="GO" id="GO:0004803">
    <property type="term" value="F:transposase activity"/>
    <property type="evidence" value="ECO:0007669"/>
    <property type="project" value="InterPro"/>
</dbReference>
<accession>A0A1M4XZ27</accession>
<evidence type="ECO:0000313" key="3">
    <source>
        <dbReference type="Proteomes" id="UP000184148"/>
    </source>
</evidence>
<dbReference type="Gene3D" id="3.30.70.1290">
    <property type="entry name" value="Transposase IS200-like"/>
    <property type="match status" value="1"/>
</dbReference>
<dbReference type="EMBL" id="FQUY01000009">
    <property type="protein sequence ID" value="SHE98695.1"/>
    <property type="molecule type" value="Genomic_DNA"/>
</dbReference>
<protein>
    <submittedName>
        <fullName evidence="2">DnaA protein helix-turn-helix</fullName>
    </submittedName>
</protein>
<reference evidence="3" key="1">
    <citation type="submission" date="2016-11" db="EMBL/GenBank/DDBJ databases">
        <authorList>
            <person name="Varghese N."/>
            <person name="Submissions S."/>
        </authorList>
    </citation>
    <scope>NUCLEOTIDE SEQUENCE [LARGE SCALE GENOMIC DNA]</scope>
    <source>
        <strain evidence="3">DSM 12395</strain>
    </source>
</reference>
<dbReference type="Pfam" id="PF01797">
    <property type="entry name" value="Y1_Tnp"/>
    <property type="match status" value="1"/>
</dbReference>
<dbReference type="SUPFAM" id="SSF143422">
    <property type="entry name" value="Transposase IS200-like"/>
    <property type="match status" value="1"/>
</dbReference>
<feature type="domain" description="Transposase IS200-like" evidence="1">
    <location>
        <begin position="1"/>
        <end position="67"/>
    </location>
</feature>
<dbReference type="SUPFAM" id="SSF48295">
    <property type="entry name" value="TrpR-like"/>
    <property type="match status" value="1"/>
</dbReference>
<dbReference type="SMART" id="SM01321">
    <property type="entry name" value="Y1_Tnp"/>
    <property type="match status" value="1"/>
</dbReference>
<evidence type="ECO:0000259" key="1">
    <source>
        <dbReference type="SMART" id="SM01321"/>
    </source>
</evidence>
<dbReference type="PANTHER" id="PTHR34322">
    <property type="entry name" value="TRANSPOSASE, Y1_TNP DOMAIN-CONTAINING"/>
    <property type="match status" value="1"/>
</dbReference>
<organism evidence="2 3">
    <name type="scientific">Desulforamulus putei DSM 12395</name>
    <dbReference type="NCBI Taxonomy" id="1121429"/>
    <lineage>
        <taxon>Bacteria</taxon>
        <taxon>Bacillati</taxon>
        <taxon>Bacillota</taxon>
        <taxon>Clostridia</taxon>
        <taxon>Eubacteriales</taxon>
        <taxon>Peptococcaceae</taxon>
        <taxon>Desulforamulus</taxon>
    </lineage>
</organism>
<dbReference type="GO" id="GO:0006313">
    <property type="term" value="P:DNA transposition"/>
    <property type="evidence" value="ECO:0007669"/>
    <property type="project" value="InterPro"/>
</dbReference>
<evidence type="ECO:0000313" key="2">
    <source>
        <dbReference type="EMBL" id="SHE98695.1"/>
    </source>
</evidence>
<dbReference type="PANTHER" id="PTHR34322:SF2">
    <property type="entry name" value="TRANSPOSASE IS200-LIKE DOMAIN-CONTAINING PROTEIN"/>
    <property type="match status" value="1"/>
</dbReference>
<dbReference type="Proteomes" id="UP000184148">
    <property type="component" value="Unassembled WGS sequence"/>
</dbReference>